<evidence type="ECO:0000256" key="3">
    <source>
        <dbReference type="ARBA" id="ARBA00022801"/>
    </source>
</evidence>
<evidence type="ECO:0000256" key="1">
    <source>
        <dbReference type="ARBA" id="ARBA00022670"/>
    </source>
</evidence>
<keyword evidence="8" id="KW-1185">Reference proteome</keyword>
<organism evidence="7 8">
    <name type="scientific">Flexistipes sinusarabici (strain ATCC 49648 / DSM 4947 / MAS 10)</name>
    <dbReference type="NCBI Taxonomy" id="717231"/>
    <lineage>
        <taxon>Bacteria</taxon>
        <taxon>Pseudomonadati</taxon>
        <taxon>Deferribacterota</taxon>
        <taxon>Deferribacteres</taxon>
        <taxon>Deferribacterales</taxon>
        <taxon>Flexistipitaceae</taxon>
        <taxon>Flexistipes</taxon>
    </lineage>
</organism>
<dbReference type="Gene3D" id="3.40.140.10">
    <property type="entry name" value="Cytidine Deaminase, domain 2"/>
    <property type="match status" value="1"/>
</dbReference>
<dbReference type="InterPro" id="IPR028090">
    <property type="entry name" value="JAB_dom_prok"/>
</dbReference>
<dbReference type="InterPro" id="IPR000555">
    <property type="entry name" value="JAMM/MPN+_dom"/>
</dbReference>
<reference evidence="7 8" key="1">
    <citation type="journal article" date="2011" name="Stand. Genomic Sci.">
        <title>Genome sequence of the moderately thermophilic halophile Flexistipes sinusarabici strain (MAS10).</title>
        <authorList>
            <person name="Lapidus A."/>
            <person name="Chertkov O."/>
            <person name="Nolan M."/>
            <person name="Lucas S."/>
            <person name="Hammon N."/>
            <person name="Deshpande S."/>
            <person name="Cheng J.F."/>
            <person name="Tapia R."/>
            <person name="Han C."/>
            <person name="Goodwin L."/>
            <person name="Pitluck S."/>
            <person name="Liolios K."/>
            <person name="Pagani I."/>
            <person name="Ivanova N."/>
            <person name="Huntemann M."/>
            <person name="Mavromatis K."/>
            <person name="Mikhailova N."/>
            <person name="Pati A."/>
            <person name="Chen A."/>
            <person name="Palaniappan K."/>
            <person name="Land M."/>
            <person name="Hauser L."/>
            <person name="Brambilla E.M."/>
            <person name="Rohde M."/>
            <person name="Abt B."/>
            <person name="Spring S."/>
            <person name="Goker M."/>
            <person name="Bristow J."/>
            <person name="Eisen J.A."/>
            <person name="Markowitz V."/>
            <person name="Hugenholtz P."/>
            <person name="Kyrpides N.C."/>
            <person name="Klenk H.P."/>
            <person name="Woyke T."/>
        </authorList>
    </citation>
    <scope>NUCLEOTIDE SEQUENCE [LARGE SCALE GENOMIC DNA]</scope>
    <source>
        <strain evidence="8">DSM 4947 / MAS 10</strain>
    </source>
</reference>
<keyword evidence="3" id="KW-0378">Hydrolase</keyword>
<evidence type="ECO:0000256" key="5">
    <source>
        <dbReference type="ARBA" id="ARBA00023049"/>
    </source>
</evidence>
<dbReference type="SUPFAM" id="SSF102712">
    <property type="entry name" value="JAB1/MPN domain"/>
    <property type="match status" value="1"/>
</dbReference>
<accession>F8E9S8</accession>
<dbReference type="KEGG" id="fsi:Flexsi_0582"/>
<dbReference type="InterPro" id="IPR051929">
    <property type="entry name" value="VirAsm_ModProt"/>
</dbReference>
<evidence type="ECO:0000259" key="6">
    <source>
        <dbReference type="PROSITE" id="PS50249"/>
    </source>
</evidence>
<dbReference type="Proteomes" id="UP000006621">
    <property type="component" value="Chromosome"/>
</dbReference>
<sequence length="131" mass="14932">MLKIYNTVYEEIIGHAGRDVPYEACGYLLGRNDTISIAYKMTNVDKSAEHFTFDPAEQFNAIKFARENKLEIAGVYHSHPDTPARPSEEDIRLAYDPDIYHFIVSLVSNPPELKCFSISDGKVERVDYEVV</sequence>
<dbReference type="GO" id="GO:0008235">
    <property type="term" value="F:metalloexopeptidase activity"/>
    <property type="evidence" value="ECO:0007669"/>
    <property type="project" value="TreeGrafter"/>
</dbReference>
<dbReference type="OrthoDB" id="9802958at2"/>
<dbReference type="STRING" id="717231.Flexsi_0582"/>
<dbReference type="EMBL" id="CP002858">
    <property type="protein sequence ID" value="AEI14261.1"/>
    <property type="molecule type" value="Genomic_DNA"/>
</dbReference>
<evidence type="ECO:0000313" key="8">
    <source>
        <dbReference type="Proteomes" id="UP000006621"/>
    </source>
</evidence>
<feature type="domain" description="MPN" evidence="6">
    <location>
        <begin position="2"/>
        <end position="131"/>
    </location>
</feature>
<keyword evidence="4" id="KW-0862">Zinc</keyword>
<protein>
    <submittedName>
        <fullName evidence="7">Mov34/MPN/PAD-1 family protein</fullName>
    </submittedName>
</protein>
<dbReference type="GO" id="GO:0008270">
    <property type="term" value="F:zinc ion binding"/>
    <property type="evidence" value="ECO:0007669"/>
    <property type="project" value="TreeGrafter"/>
</dbReference>
<evidence type="ECO:0000256" key="4">
    <source>
        <dbReference type="ARBA" id="ARBA00022833"/>
    </source>
</evidence>
<evidence type="ECO:0000313" key="7">
    <source>
        <dbReference type="EMBL" id="AEI14261.1"/>
    </source>
</evidence>
<gene>
    <name evidence="7" type="ordered locus">Flexsi_0582</name>
</gene>
<dbReference type="HOGENOM" id="CLU_116765_1_1_0"/>
<dbReference type="eggNOG" id="COG1310">
    <property type="taxonomic scope" value="Bacteria"/>
</dbReference>
<dbReference type="AlphaFoldDB" id="F8E9S8"/>
<dbReference type="FunFam" id="3.40.140.10:FF:000085">
    <property type="entry name" value="Mov34/MPN/PAD-1 family protein"/>
    <property type="match status" value="1"/>
</dbReference>
<dbReference type="Pfam" id="PF14464">
    <property type="entry name" value="Prok-JAB"/>
    <property type="match status" value="1"/>
</dbReference>
<name>F8E9S8_FLESM</name>
<keyword evidence="5" id="KW-0482">Metalloprotease</keyword>
<dbReference type="PANTHER" id="PTHR34858:SF1">
    <property type="entry name" value="CYSO-CYSTEINE PEPTIDASE"/>
    <property type="match status" value="1"/>
</dbReference>
<evidence type="ECO:0000256" key="2">
    <source>
        <dbReference type="ARBA" id="ARBA00022723"/>
    </source>
</evidence>
<dbReference type="PANTHER" id="PTHR34858">
    <property type="entry name" value="CYSO-CYSTEINE PEPTIDASE"/>
    <property type="match status" value="1"/>
</dbReference>
<dbReference type="SMART" id="SM00232">
    <property type="entry name" value="JAB_MPN"/>
    <property type="match status" value="1"/>
</dbReference>
<keyword evidence="2" id="KW-0479">Metal-binding</keyword>
<dbReference type="PROSITE" id="PS50249">
    <property type="entry name" value="MPN"/>
    <property type="match status" value="1"/>
</dbReference>
<reference evidence="8" key="2">
    <citation type="submission" date="2011-06" db="EMBL/GenBank/DDBJ databases">
        <title>The complete genome of Flexistipes sinusarabici DSM 4947.</title>
        <authorList>
            <person name="Lucas S."/>
            <person name="Han J."/>
            <person name="Lapidus A."/>
            <person name="Bruce D."/>
            <person name="Goodwin L."/>
            <person name="Pitluck S."/>
            <person name="Peters L."/>
            <person name="Kyrpides N."/>
            <person name="Mavromatis K."/>
            <person name="Ivanova N."/>
            <person name="Mikhailova N."/>
            <person name="Chertkov O."/>
            <person name="Detter J.C."/>
            <person name="Tapia R."/>
            <person name="Han C."/>
            <person name="Land M."/>
            <person name="Hauser L."/>
            <person name="Markowitz V."/>
            <person name="Cheng J.-F."/>
            <person name="Hugenholtz P."/>
            <person name="Woyke T."/>
            <person name="Wu D."/>
            <person name="Spring S."/>
            <person name="Schroeder M."/>
            <person name="Brambilla E."/>
            <person name="Klenk H.-P."/>
            <person name="Eisen J.A."/>
        </authorList>
    </citation>
    <scope>NUCLEOTIDE SEQUENCE [LARGE SCALE GENOMIC DNA]</scope>
    <source>
        <strain evidence="8">DSM 4947 / MAS 10</strain>
    </source>
</reference>
<dbReference type="CDD" id="cd08070">
    <property type="entry name" value="MPN_like"/>
    <property type="match status" value="1"/>
</dbReference>
<dbReference type="RefSeq" id="WP_013885767.1">
    <property type="nucleotide sequence ID" value="NC_015672.1"/>
</dbReference>
<proteinExistence type="predicted"/>
<dbReference type="InterPro" id="IPR037518">
    <property type="entry name" value="MPN"/>
</dbReference>
<dbReference type="GO" id="GO:0006508">
    <property type="term" value="P:proteolysis"/>
    <property type="evidence" value="ECO:0007669"/>
    <property type="project" value="UniProtKB-KW"/>
</dbReference>
<keyword evidence="1" id="KW-0645">Protease</keyword>